<dbReference type="SMART" id="SM00327">
    <property type="entry name" value="VWA"/>
    <property type="match status" value="1"/>
</dbReference>
<keyword evidence="5 12" id="KW-0732">Signal</keyword>
<dbReference type="GO" id="GO:0005886">
    <property type="term" value="C:plasma membrane"/>
    <property type="evidence" value="ECO:0000318"/>
    <property type="project" value="GO_Central"/>
</dbReference>
<keyword evidence="4" id="KW-0479">Metal-binding</keyword>
<evidence type="ECO:0000256" key="7">
    <source>
        <dbReference type="ARBA" id="ARBA00022833"/>
    </source>
</evidence>
<dbReference type="GeneTree" id="ENSGT00940000154682"/>
<evidence type="ECO:0000313" key="14">
    <source>
        <dbReference type="Ensembl" id="ENSACAP00000013844.3"/>
    </source>
</evidence>
<keyword evidence="10" id="KW-0868">Chloride</keyword>
<evidence type="ECO:0000256" key="12">
    <source>
        <dbReference type="SAM" id="SignalP"/>
    </source>
</evidence>
<dbReference type="GO" id="GO:0006508">
    <property type="term" value="P:proteolysis"/>
    <property type="evidence" value="ECO:0007669"/>
    <property type="project" value="UniProtKB-KW"/>
</dbReference>
<accession>G1KPH6</accession>
<comment type="similarity">
    <text evidence="1">Belongs to the CLCR family.</text>
</comment>
<dbReference type="eggNOG" id="ENOG502QRRD">
    <property type="taxonomic scope" value="Eukaryota"/>
</dbReference>
<dbReference type="Ensembl" id="ENSACAT00000014128.3">
    <property type="protein sequence ID" value="ENSACAP00000013844.3"/>
    <property type="gene ID" value="ENSACAG00000013637.3"/>
</dbReference>
<dbReference type="Bgee" id="ENSACAG00000013637">
    <property type="expression patterns" value="Expressed in brain and 1 other cell type or tissue"/>
</dbReference>
<organism evidence="14 15">
    <name type="scientific">Anolis carolinensis</name>
    <name type="common">Green anole</name>
    <name type="synonym">American chameleon</name>
    <dbReference type="NCBI Taxonomy" id="28377"/>
    <lineage>
        <taxon>Eukaryota</taxon>
        <taxon>Metazoa</taxon>
        <taxon>Chordata</taxon>
        <taxon>Craniata</taxon>
        <taxon>Vertebrata</taxon>
        <taxon>Euteleostomi</taxon>
        <taxon>Lepidosauria</taxon>
        <taxon>Squamata</taxon>
        <taxon>Bifurcata</taxon>
        <taxon>Unidentata</taxon>
        <taxon>Episquamata</taxon>
        <taxon>Toxicofera</taxon>
        <taxon>Iguania</taxon>
        <taxon>Dactyloidae</taxon>
        <taxon>Anolis</taxon>
    </lineage>
</organism>
<keyword evidence="3" id="KW-0645">Protease</keyword>
<dbReference type="FunFam" id="2.60.40.10:FF:001134">
    <property type="entry name" value="Calcium-activated chloride channel regulator 1"/>
    <property type="match status" value="1"/>
</dbReference>
<keyword evidence="11" id="KW-1133">Transmembrane helix</keyword>
<keyword evidence="9" id="KW-0325">Glycoprotein</keyword>
<reference evidence="14" key="3">
    <citation type="submission" date="2025-09" db="UniProtKB">
        <authorList>
            <consortium name="Ensembl"/>
        </authorList>
    </citation>
    <scope>IDENTIFICATION</scope>
</reference>
<dbReference type="InParanoid" id="G1KPH6"/>
<dbReference type="PANTHER" id="PTHR10579:SF42">
    <property type="entry name" value="CHLORIDE CHANNEL ACCESSORY 3B"/>
    <property type="match status" value="1"/>
</dbReference>
<dbReference type="FunFam" id="3.40.50.410:FF:000034">
    <property type="entry name" value="calcium-activated chloride channel regulator 1"/>
    <property type="match status" value="1"/>
</dbReference>
<dbReference type="SUPFAM" id="SSF53300">
    <property type="entry name" value="vWA-like"/>
    <property type="match status" value="1"/>
</dbReference>
<dbReference type="Gene3D" id="2.60.40.10">
    <property type="entry name" value="Immunoglobulins"/>
    <property type="match status" value="1"/>
</dbReference>
<feature type="transmembrane region" description="Helical" evidence="11">
    <location>
        <begin position="904"/>
        <end position="929"/>
    </location>
</feature>
<evidence type="ECO:0000256" key="10">
    <source>
        <dbReference type="ARBA" id="ARBA00023214"/>
    </source>
</evidence>
<evidence type="ECO:0000313" key="15">
    <source>
        <dbReference type="Proteomes" id="UP000001646"/>
    </source>
</evidence>
<dbReference type="HOGENOM" id="CLU_005812_0_1_1"/>
<evidence type="ECO:0000256" key="5">
    <source>
        <dbReference type="ARBA" id="ARBA00022729"/>
    </source>
</evidence>
<dbReference type="AlphaFoldDB" id="G1KPH6"/>
<dbReference type="GO" id="GO:0046872">
    <property type="term" value="F:metal ion binding"/>
    <property type="evidence" value="ECO:0007669"/>
    <property type="project" value="UniProtKB-KW"/>
</dbReference>
<dbReference type="InterPro" id="IPR051266">
    <property type="entry name" value="CLCR"/>
</dbReference>
<evidence type="ECO:0000256" key="9">
    <source>
        <dbReference type="ARBA" id="ARBA00023180"/>
    </source>
</evidence>
<dbReference type="Gene3D" id="3.40.50.410">
    <property type="entry name" value="von Willebrand factor, type A domain"/>
    <property type="match status" value="1"/>
</dbReference>
<dbReference type="InterPro" id="IPR013783">
    <property type="entry name" value="Ig-like_fold"/>
</dbReference>
<proteinExistence type="inferred from homology"/>
<keyword evidence="7" id="KW-0862">Zinc</keyword>
<feature type="signal peptide" evidence="12">
    <location>
        <begin position="1"/>
        <end position="30"/>
    </location>
</feature>
<evidence type="ECO:0000256" key="11">
    <source>
        <dbReference type="SAM" id="Phobius"/>
    </source>
</evidence>
<dbReference type="MEROPS" id="M87.006"/>
<dbReference type="NCBIfam" id="TIGR00868">
    <property type="entry name" value="hCaCC"/>
    <property type="match status" value="1"/>
</dbReference>
<evidence type="ECO:0000256" key="2">
    <source>
        <dbReference type="ARBA" id="ARBA00022448"/>
    </source>
</evidence>
<dbReference type="InterPro" id="IPR036465">
    <property type="entry name" value="vWFA_dom_sf"/>
</dbReference>
<sequence>CPRHSLAQAKMEQKGWPLFMALLLLLGVKGSLVKLRNGGYEDVVIGIDPKIAENVKIINSIKEMFKEASSFLFHASQQRFYFRTIKIVIPSTWASKPEYGRVSRESYENADIIVAEPFVKYGNDPYTLQYGGCGKKGRYIHFTSNFLIDESLVYIYGPRGRVLVHEWAHLRWGVFDEYSNDAPFYSTGANKSEATRCAAGITGQYRFQTGTAETRNCRIQRQTELYEPGCLFIPHIKQTSPVSIMFMQSLPSVSQFCDKSNHNLMAPNMQNKMCSYKSTWEVIMNSADFVSSRALGAPPSDPTINLMKMQERSVCLVLDTSGKMGKDNRLGRLNQAAKLFLLQIIESGSWVGIVTFNNEAATKTLLQKIVNDGVRQTLTSYLPTTAAGESKICDGVLAGFQVFLNKYPSSEGCEIVLLTHGEDPAIRSCFPQIQNSGSIIHTIAFGSGTSNELEKLADMTGGLAFYATDSLDSNGLMDAFSGISSGGGDISQQSIQLESKAQSIGGMKLMSGIVTVDKTVGKDTFFLIIWSVSTNPPEISLTDPKGKKYTKKDFVIENSNIRTARLKIPGTAMTGSWVYSIQNIHSAAQVISITVTTRAASVTVPPVTVKSYMSNSSISFPNPMIIYAEVSQGFLPVIGAKVMATVESTSNKPVELKLLDDGAGADIIKYDGIYSRYFTSFKNNGRYSIKVSVHGEDKVVRRTHRQSQAIYLPGFIGDDGTIHLNPPRPVINVTDTSFGLGNFDRISSAGSFMVTGVPGGDTYKDVFPPNKITDLEVIFNENDEFILTWTAPGDDYDFGQADRYEIKMSEHPLDLTEANFPIATSLNTSDLIPENAGTKQSFRYKPGKLSKENGTSFYFAIRAIDGSNNVAEVSNIARATLFLDAPPTTPTTPTIVTPRGLSKYITIILSIVCTIVILSAIAGTTLYILNKRKKRHPASTHTITSVEQMNVL</sequence>
<keyword evidence="2" id="KW-0813">Transport</keyword>
<dbReference type="PANTHER" id="PTHR10579">
    <property type="entry name" value="CALCIUM-ACTIVATED CHLORIDE CHANNEL REGULATOR"/>
    <property type="match status" value="1"/>
</dbReference>
<feature type="chain" id="PRO_5032501060" description="VWFA domain-containing protein" evidence="12">
    <location>
        <begin position="31"/>
        <end position="952"/>
    </location>
</feature>
<evidence type="ECO:0000256" key="8">
    <source>
        <dbReference type="ARBA" id="ARBA00023049"/>
    </source>
</evidence>
<dbReference type="GO" id="GO:0008237">
    <property type="term" value="F:metallopeptidase activity"/>
    <property type="evidence" value="ECO:0007669"/>
    <property type="project" value="UniProtKB-KW"/>
</dbReference>
<keyword evidence="15" id="KW-1185">Reference proteome</keyword>
<dbReference type="GO" id="GO:0005229">
    <property type="term" value="F:intracellularly calcium-gated chloride channel activity"/>
    <property type="evidence" value="ECO:0000318"/>
    <property type="project" value="GO_Central"/>
</dbReference>
<name>G1KPH6_ANOCA</name>
<keyword evidence="8" id="KW-0482">Metalloprotease</keyword>
<dbReference type="InterPro" id="IPR013642">
    <property type="entry name" value="CLCA_N"/>
</dbReference>
<keyword evidence="6" id="KW-0378">Hydrolase</keyword>
<feature type="domain" description="VWFA" evidence="13">
    <location>
        <begin position="313"/>
        <end position="483"/>
    </location>
</feature>
<dbReference type="InterPro" id="IPR004727">
    <property type="entry name" value="CLCA_chordata"/>
</dbReference>
<protein>
    <recommendedName>
        <fullName evidence="13">VWFA domain-containing protein</fullName>
    </recommendedName>
</protein>
<dbReference type="PROSITE" id="PS50234">
    <property type="entry name" value="VWFA"/>
    <property type="match status" value="1"/>
</dbReference>
<evidence type="ECO:0000256" key="3">
    <source>
        <dbReference type="ARBA" id="ARBA00022670"/>
    </source>
</evidence>
<reference evidence="14" key="2">
    <citation type="submission" date="2025-08" db="UniProtKB">
        <authorList>
            <consortium name="Ensembl"/>
        </authorList>
    </citation>
    <scope>IDENTIFICATION</scope>
</reference>
<dbReference type="Pfam" id="PF08434">
    <property type="entry name" value="CLCA"/>
    <property type="match status" value="1"/>
</dbReference>
<evidence type="ECO:0000256" key="1">
    <source>
        <dbReference type="ARBA" id="ARBA00006398"/>
    </source>
</evidence>
<dbReference type="InterPro" id="IPR002035">
    <property type="entry name" value="VWF_A"/>
</dbReference>
<evidence type="ECO:0000256" key="6">
    <source>
        <dbReference type="ARBA" id="ARBA00022801"/>
    </source>
</evidence>
<evidence type="ECO:0000256" key="4">
    <source>
        <dbReference type="ARBA" id="ARBA00022723"/>
    </source>
</evidence>
<dbReference type="CDD" id="cd00198">
    <property type="entry name" value="vWFA"/>
    <property type="match status" value="1"/>
</dbReference>
<evidence type="ECO:0000259" key="13">
    <source>
        <dbReference type="PROSITE" id="PS50234"/>
    </source>
</evidence>
<reference evidence="14 15" key="1">
    <citation type="submission" date="2009-12" db="EMBL/GenBank/DDBJ databases">
        <title>The Genome Sequence of Anolis carolinensis (Green Anole Lizard).</title>
        <authorList>
            <consortium name="The Genome Sequencing Platform"/>
            <person name="Di Palma F."/>
            <person name="Alfoldi J."/>
            <person name="Heiman D."/>
            <person name="Young S."/>
            <person name="Grabherr M."/>
            <person name="Johnson J."/>
            <person name="Lander E.S."/>
            <person name="Lindblad-Toh K."/>
        </authorList>
    </citation>
    <scope>NUCLEOTIDE SEQUENCE [LARGE SCALE GENOMIC DNA]</scope>
    <source>
        <strain evidence="14 15">JBL SC #1</strain>
    </source>
</reference>
<keyword evidence="11" id="KW-0472">Membrane</keyword>
<keyword evidence="11" id="KW-0812">Transmembrane</keyword>
<dbReference type="Pfam" id="PF00092">
    <property type="entry name" value="VWA"/>
    <property type="match status" value="1"/>
</dbReference>
<dbReference type="Proteomes" id="UP000001646">
    <property type="component" value="Chromosome 4"/>
</dbReference>